<name>A0A7T3BKP5_NEICI</name>
<sequence length="411" mass="43969">MKQTMIARGLLAAFADAGNTAPDVGALLAELNSSFAAFKDSKEKEIAALQKGSEEAKASSAKAEAEISKLQASIDDLSVQMAAAQMNGGAGKLDKEAQAAVDATVSFMKSGEVRADLKKSDDSNGGYLVPKEWDRTITDKLRTVSPLRKLFKVQTTSKPKFSKLYNMHGAGSGWVGEEDARAKTDTPTFKSLDFDTGEIYANPAATQQMLDDAEINLEAFLADEVKTEFAVAENKAFISGDGQKGKPTGLLTYAEGGTNATKHPLGAIKVVKSGNAAAVTADSVIDLVYSLPAEYSQGAGFMMNRKTLAAVRKLKDGQGNYLWQPSYQQDQPSTLCGYPVYEVADMPDVAANALCIAFGDFNRAYMILDRKGVSILRDPYTNKPFVQFYTTKRVGGGVDNPEACVLLKVAA</sequence>
<evidence type="ECO:0000256" key="1">
    <source>
        <dbReference type="ARBA" id="ARBA00004328"/>
    </source>
</evidence>
<dbReference type="Pfam" id="PF05065">
    <property type="entry name" value="Phage_capsid"/>
    <property type="match status" value="1"/>
</dbReference>
<evidence type="ECO:0000313" key="4">
    <source>
        <dbReference type="EMBL" id="QPT37478.1"/>
    </source>
</evidence>
<evidence type="ECO:0000313" key="5">
    <source>
        <dbReference type="Proteomes" id="UP000594865"/>
    </source>
</evidence>
<feature type="domain" description="Phage capsid-like C-terminal" evidence="3">
    <location>
        <begin position="125"/>
        <end position="408"/>
    </location>
</feature>
<keyword evidence="2" id="KW-0175">Coiled coil</keyword>
<comment type="subcellular location">
    <subcellularLocation>
        <location evidence="1">Virion</location>
    </subcellularLocation>
</comment>
<accession>A0A7T3BKP5</accession>
<gene>
    <name evidence="4" type="ORF">I6G28_05945</name>
</gene>
<keyword evidence="5" id="KW-1185">Reference proteome</keyword>
<dbReference type="SUPFAM" id="SSF56563">
    <property type="entry name" value="Major capsid protein gp5"/>
    <property type="match status" value="1"/>
</dbReference>
<dbReference type="Proteomes" id="UP000594865">
    <property type="component" value="Chromosome"/>
</dbReference>
<dbReference type="InterPro" id="IPR054612">
    <property type="entry name" value="Phage_capsid-like_C"/>
</dbReference>
<dbReference type="RefSeq" id="WP_111726711.1">
    <property type="nucleotide sequence ID" value="NZ_CP065726.1"/>
</dbReference>
<protein>
    <submittedName>
        <fullName evidence="4">Phage major capsid protein</fullName>
    </submittedName>
</protein>
<dbReference type="InterPro" id="IPR024455">
    <property type="entry name" value="Phage_capsid"/>
</dbReference>
<dbReference type="NCBIfam" id="TIGR01554">
    <property type="entry name" value="major_cap_HK97"/>
    <property type="match status" value="1"/>
</dbReference>
<feature type="coiled-coil region" evidence="2">
    <location>
        <begin position="39"/>
        <end position="87"/>
    </location>
</feature>
<evidence type="ECO:0000259" key="3">
    <source>
        <dbReference type="Pfam" id="PF05065"/>
    </source>
</evidence>
<proteinExistence type="predicted"/>
<evidence type="ECO:0000256" key="2">
    <source>
        <dbReference type="SAM" id="Coils"/>
    </source>
</evidence>
<organism evidence="4 5">
    <name type="scientific">Neisseria cinerea</name>
    <dbReference type="NCBI Taxonomy" id="483"/>
    <lineage>
        <taxon>Bacteria</taxon>
        <taxon>Pseudomonadati</taxon>
        <taxon>Pseudomonadota</taxon>
        <taxon>Betaproteobacteria</taxon>
        <taxon>Neisseriales</taxon>
        <taxon>Neisseriaceae</taxon>
        <taxon>Neisseria</taxon>
    </lineage>
</organism>
<dbReference type="Gene3D" id="3.30.2400.10">
    <property type="entry name" value="Major capsid protein gp5"/>
    <property type="match status" value="1"/>
</dbReference>
<dbReference type="Gene3D" id="3.30.2320.10">
    <property type="entry name" value="hypothetical protein PF0899 domain"/>
    <property type="match status" value="1"/>
</dbReference>
<reference evidence="4 5" key="1">
    <citation type="submission" date="2020-12" db="EMBL/GenBank/DDBJ databases">
        <title>FDA dAtabase for Regulatory Grade micrObial Sequences (FDA-ARGOS): Supporting development and validation of Infectious Disease Dx tests.</title>
        <authorList>
            <person name="Sproer C."/>
            <person name="Gronow S."/>
            <person name="Severitt S."/>
            <person name="Schroder I."/>
            <person name="Tallon L."/>
            <person name="Sadzewicz L."/>
            <person name="Zhao X."/>
            <person name="Boylan J."/>
            <person name="Ott S."/>
            <person name="Bowen H."/>
            <person name="Vavikolanu K."/>
            <person name="Mehta A."/>
            <person name="Aluvathingal J."/>
            <person name="Nadendla S."/>
            <person name="Lowell S."/>
            <person name="Myers T."/>
            <person name="Yan Y."/>
            <person name="Sichtig H."/>
        </authorList>
    </citation>
    <scope>NUCLEOTIDE SEQUENCE [LARGE SCALE GENOMIC DNA]</scope>
    <source>
        <strain evidence="4 5">FDAARGOS_871</strain>
    </source>
</reference>
<dbReference type="EMBL" id="CP065726">
    <property type="protein sequence ID" value="QPT37478.1"/>
    <property type="molecule type" value="Genomic_DNA"/>
</dbReference>
<dbReference type="AlphaFoldDB" id="A0A7T3BKP5"/>
<dbReference type="GeneID" id="84020892"/>